<feature type="compositionally biased region" description="Basic and acidic residues" evidence="23">
    <location>
        <begin position="611"/>
        <end position="620"/>
    </location>
</feature>
<sequence length="620" mass="70444">MSTDNSKGIADGIAPSHTYVPNHGYVNADTAHPRRRIALGQFIQEDDDDEVEDADGEEDEDELEDLYDEEVDRDQVLDPEDLATSNPADLTKSYNRRRRLDEAASDPRIPAWQYPKANPQQKASQGSVSNLYRDMKDLVFSDVAPDEDGRRSKDKDKSERATAEQVLDPKTRMILFSMIQKGIVSEIHGTISTGKEANVYHAVAESEDGSQEDTHVAIKVYKTAILVFKDREKYVTGEFRFRKGYRTRDNRAMVKMWAEKEMRNLKRIHAAGIPCPEPLYLHRHVLGMNFIGNGKKGKAAPRLKDVEFEDDDDGARWRAIYIDVVAYMRIMLQICKLVHADLSEYNILYYENKPYIIDVSQSVEGDHPRSLDFLRMDIKNVTDFFRRKGVNVLAERKAYEYITKAPAASGQGLEIEEERKDLDRLMAERSEDDKEEDEVENEVFRQQYIPQTLDEVYDAEKDAETLQTQGRDALVYKNLLAPLRSEDAPAVKSTLIPSQSVDKNHLSSSTEGQDQDNLERNDGKQHAQEEDPDEEGGAALRSDASDTSAASNGEGSEDASDSASSRSSPGRPRGKRFQDKEAKRQHKQKVKEEKREKRSQKIPKATKKKLVKDSARRGKH</sequence>
<dbReference type="GO" id="GO:0046872">
    <property type="term" value="F:metal ion binding"/>
    <property type="evidence" value="ECO:0007669"/>
    <property type="project" value="UniProtKB-KW"/>
</dbReference>
<dbReference type="SMART" id="SM00090">
    <property type="entry name" value="RIO"/>
    <property type="match status" value="1"/>
</dbReference>
<evidence type="ECO:0000256" key="13">
    <source>
        <dbReference type="ARBA" id="ARBA00022801"/>
    </source>
</evidence>
<feature type="compositionally biased region" description="Basic and acidic residues" evidence="23">
    <location>
        <begin position="147"/>
        <end position="163"/>
    </location>
</feature>
<evidence type="ECO:0000256" key="7">
    <source>
        <dbReference type="ARBA" id="ARBA00022517"/>
    </source>
</evidence>
<keyword evidence="7" id="KW-0690">Ribosome biogenesis</keyword>
<dbReference type="InterPro" id="IPR000687">
    <property type="entry name" value="RIO_kinase"/>
</dbReference>
<evidence type="ECO:0000256" key="19">
    <source>
        <dbReference type="PIRSR" id="PIRSR038147-1"/>
    </source>
</evidence>
<evidence type="ECO:0000256" key="2">
    <source>
        <dbReference type="ARBA" id="ARBA00004496"/>
    </source>
</evidence>
<evidence type="ECO:0000256" key="6">
    <source>
        <dbReference type="ARBA" id="ARBA00022490"/>
    </source>
</evidence>
<evidence type="ECO:0000256" key="10">
    <source>
        <dbReference type="ARBA" id="ARBA00022723"/>
    </source>
</evidence>
<feature type="compositionally biased region" description="Acidic residues" evidence="23">
    <location>
        <begin position="44"/>
        <end position="81"/>
    </location>
</feature>
<evidence type="ECO:0000256" key="18">
    <source>
        <dbReference type="PIRNR" id="PIRNR038147"/>
    </source>
</evidence>
<dbReference type="OrthoDB" id="205248at2759"/>
<keyword evidence="15" id="KW-0460">Magnesium</keyword>
<dbReference type="Gene3D" id="3.30.200.20">
    <property type="entry name" value="Phosphorylase Kinase, domain 1"/>
    <property type="match status" value="1"/>
</dbReference>
<dbReference type="CDD" id="cd05147">
    <property type="entry name" value="RIO1_euk"/>
    <property type="match status" value="1"/>
</dbReference>
<dbReference type="GO" id="GO:0042254">
    <property type="term" value="P:ribosome biogenesis"/>
    <property type="evidence" value="ECO:0007669"/>
    <property type="project" value="UniProtKB-KW"/>
</dbReference>
<feature type="region of interest" description="Disordered" evidence="23">
    <location>
        <begin position="489"/>
        <end position="620"/>
    </location>
</feature>
<evidence type="ECO:0000256" key="17">
    <source>
        <dbReference type="ARBA" id="ARBA00048679"/>
    </source>
</evidence>
<feature type="region of interest" description="Disordered" evidence="23">
    <location>
        <begin position="1"/>
        <end position="127"/>
    </location>
</feature>
<evidence type="ECO:0000313" key="25">
    <source>
        <dbReference type="EMBL" id="KIW76564.1"/>
    </source>
</evidence>
<evidence type="ECO:0000256" key="8">
    <source>
        <dbReference type="ARBA" id="ARBA00022527"/>
    </source>
</evidence>
<dbReference type="RefSeq" id="XP_013280372.1">
    <property type="nucleotide sequence ID" value="XM_013424918.1"/>
</dbReference>
<organism evidence="25 26">
    <name type="scientific">Fonsecaea pedrosoi CBS 271.37</name>
    <dbReference type="NCBI Taxonomy" id="1442368"/>
    <lineage>
        <taxon>Eukaryota</taxon>
        <taxon>Fungi</taxon>
        <taxon>Dikarya</taxon>
        <taxon>Ascomycota</taxon>
        <taxon>Pezizomycotina</taxon>
        <taxon>Eurotiomycetes</taxon>
        <taxon>Chaetothyriomycetidae</taxon>
        <taxon>Chaetothyriales</taxon>
        <taxon>Herpotrichiellaceae</taxon>
        <taxon>Fonsecaea</taxon>
    </lineage>
</organism>
<evidence type="ECO:0000313" key="26">
    <source>
        <dbReference type="Proteomes" id="UP000053029"/>
    </source>
</evidence>
<dbReference type="EC" id="2.7.11.1" evidence="4 18"/>
<keyword evidence="10" id="KW-0479">Metal-binding</keyword>
<dbReference type="Pfam" id="PF01163">
    <property type="entry name" value="RIO1"/>
    <property type="match status" value="1"/>
</dbReference>
<comment type="catalytic activity">
    <reaction evidence="17 18">
        <text>L-seryl-[protein] + ATP = O-phospho-L-seryl-[protein] + ADP + H(+)</text>
        <dbReference type="Rhea" id="RHEA:17989"/>
        <dbReference type="Rhea" id="RHEA-COMP:9863"/>
        <dbReference type="Rhea" id="RHEA-COMP:11604"/>
        <dbReference type="ChEBI" id="CHEBI:15378"/>
        <dbReference type="ChEBI" id="CHEBI:29999"/>
        <dbReference type="ChEBI" id="CHEBI:30616"/>
        <dbReference type="ChEBI" id="CHEBI:83421"/>
        <dbReference type="ChEBI" id="CHEBI:456216"/>
        <dbReference type="EC" id="2.7.11.1"/>
    </reaction>
</comment>
<dbReference type="GO" id="GO:0005737">
    <property type="term" value="C:cytoplasm"/>
    <property type="evidence" value="ECO:0007669"/>
    <property type="project" value="UniProtKB-SubCell"/>
</dbReference>
<proteinExistence type="inferred from homology"/>
<feature type="compositionally biased region" description="Polar residues" evidence="23">
    <location>
        <begin position="495"/>
        <end position="512"/>
    </location>
</feature>
<keyword evidence="12 18" id="KW-0418">Kinase</keyword>
<name>A0A0D2GW52_9EURO</name>
<dbReference type="GO" id="GO:0005524">
    <property type="term" value="F:ATP binding"/>
    <property type="evidence" value="ECO:0007669"/>
    <property type="project" value="UniProtKB-KW"/>
</dbReference>
<keyword evidence="22" id="KW-0175">Coiled coil</keyword>
<feature type="region of interest" description="Disordered" evidence="23">
    <location>
        <begin position="142"/>
        <end position="163"/>
    </location>
</feature>
<dbReference type="InterPro" id="IPR051272">
    <property type="entry name" value="RIO-type_Ser/Thr_kinase"/>
</dbReference>
<evidence type="ECO:0000256" key="21">
    <source>
        <dbReference type="PIRSR" id="PIRSR038147-3"/>
    </source>
</evidence>
<feature type="binding site" evidence="20">
    <location>
        <position position="219"/>
    </location>
    <ligand>
        <name>ATP</name>
        <dbReference type="ChEBI" id="CHEBI:30616"/>
    </ligand>
</feature>
<evidence type="ECO:0000256" key="3">
    <source>
        <dbReference type="ARBA" id="ARBA00009196"/>
    </source>
</evidence>
<evidence type="ECO:0000256" key="5">
    <source>
        <dbReference type="ARBA" id="ARBA00016038"/>
    </source>
</evidence>
<comment type="subcellular location">
    <subcellularLocation>
        <location evidence="2">Cytoplasm</location>
    </subcellularLocation>
</comment>
<evidence type="ECO:0000256" key="9">
    <source>
        <dbReference type="ARBA" id="ARBA00022679"/>
    </source>
</evidence>
<dbReference type="GO" id="GO:0016787">
    <property type="term" value="F:hydrolase activity"/>
    <property type="evidence" value="ECO:0007669"/>
    <property type="project" value="UniProtKB-KW"/>
</dbReference>
<comment type="catalytic activity">
    <reaction evidence="16 18">
        <text>L-threonyl-[protein] + ATP = O-phospho-L-threonyl-[protein] + ADP + H(+)</text>
        <dbReference type="Rhea" id="RHEA:46608"/>
        <dbReference type="Rhea" id="RHEA-COMP:11060"/>
        <dbReference type="Rhea" id="RHEA-COMP:11605"/>
        <dbReference type="ChEBI" id="CHEBI:15378"/>
        <dbReference type="ChEBI" id="CHEBI:30013"/>
        <dbReference type="ChEBI" id="CHEBI:30616"/>
        <dbReference type="ChEBI" id="CHEBI:61977"/>
        <dbReference type="ChEBI" id="CHEBI:456216"/>
        <dbReference type="EC" id="2.7.11.1"/>
    </reaction>
</comment>
<evidence type="ECO:0000256" key="12">
    <source>
        <dbReference type="ARBA" id="ARBA00022777"/>
    </source>
</evidence>
<feature type="active site" description="4-aspartylphosphate intermediate" evidence="19">
    <location>
        <position position="341"/>
    </location>
</feature>
<comment type="cofactor">
    <cofactor evidence="1 21">
        <name>Mg(2+)</name>
        <dbReference type="ChEBI" id="CHEBI:18420"/>
    </cofactor>
</comment>
<dbReference type="SUPFAM" id="SSF56112">
    <property type="entry name" value="Protein kinase-like (PK-like)"/>
    <property type="match status" value="1"/>
</dbReference>
<feature type="compositionally biased region" description="Basic and acidic residues" evidence="23">
    <location>
        <begin position="517"/>
        <end position="529"/>
    </location>
</feature>
<dbReference type="InterPro" id="IPR018935">
    <property type="entry name" value="RIO_kinase_CS"/>
</dbReference>
<feature type="active site" description="4-aspartylphosphate intermediate" evidence="19">
    <location>
        <position position="358"/>
    </location>
</feature>
<dbReference type="VEuPathDB" id="FungiDB:Z517_09008"/>
<dbReference type="InterPro" id="IPR017407">
    <property type="entry name" value="Ser/Thr_kinase_Rio1"/>
</dbReference>
<evidence type="ECO:0000256" key="1">
    <source>
        <dbReference type="ARBA" id="ARBA00001946"/>
    </source>
</evidence>
<evidence type="ECO:0000256" key="11">
    <source>
        <dbReference type="ARBA" id="ARBA00022741"/>
    </source>
</evidence>
<dbReference type="STRING" id="1442368.A0A0D2GW52"/>
<dbReference type="HOGENOM" id="CLU_018693_4_0_1"/>
<dbReference type="GO" id="GO:0004674">
    <property type="term" value="F:protein serine/threonine kinase activity"/>
    <property type="evidence" value="ECO:0007669"/>
    <property type="project" value="UniProtKB-KW"/>
</dbReference>
<evidence type="ECO:0000259" key="24">
    <source>
        <dbReference type="SMART" id="SM00090"/>
    </source>
</evidence>
<feature type="compositionally biased region" description="Basic residues" evidence="23">
    <location>
        <begin position="597"/>
        <end position="610"/>
    </location>
</feature>
<keyword evidence="14 18" id="KW-0067">ATP-binding</keyword>
<feature type="compositionally biased region" description="Polar residues" evidence="23">
    <location>
        <begin position="118"/>
        <end position="127"/>
    </location>
</feature>
<evidence type="ECO:0000256" key="20">
    <source>
        <dbReference type="PIRSR" id="PIRSR038147-2"/>
    </source>
</evidence>
<dbReference type="GO" id="GO:0106310">
    <property type="term" value="F:protein serine kinase activity"/>
    <property type="evidence" value="ECO:0007669"/>
    <property type="project" value="RHEA"/>
</dbReference>
<evidence type="ECO:0000256" key="14">
    <source>
        <dbReference type="ARBA" id="ARBA00022840"/>
    </source>
</evidence>
<reference evidence="25 26" key="1">
    <citation type="submission" date="2015-01" db="EMBL/GenBank/DDBJ databases">
        <title>The Genome Sequence of Fonsecaea pedrosoi CBS 271.37.</title>
        <authorList>
            <consortium name="The Broad Institute Genomics Platform"/>
            <person name="Cuomo C."/>
            <person name="de Hoog S."/>
            <person name="Gorbushina A."/>
            <person name="Stielow B."/>
            <person name="Teixiera M."/>
            <person name="Abouelleil A."/>
            <person name="Chapman S.B."/>
            <person name="Priest M."/>
            <person name="Young S.K."/>
            <person name="Wortman J."/>
            <person name="Nusbaum C."/>
            <person name="Birren B."/>
        </authorList>
    </citation>
    <scope>NUCLEOTIDE SEQUENCE [LARGE SCALE GENOMIC DNA]</scope>
    <source>
        <strain evidence="25 26">CBS 271.37</strain>
    </source>
</reference>
<dbReference type="PANTHER" id="PTHR45723">
    <property type="entry name" value="SERINE/THREONINE-PROTEIN KINASE RIO1"/>
    <property type="match status" value="1"/>
</dbReference>
<keyword evidence="11 18" id="KW-0547">Nucleotide-binding</keyword>
<keyword evidence="8 18" id="KW-0723">Serine/threonine-protein kinase</keyword>
<feature type="binding site" evidence="21">
    <location>
        <position position="358"/>
    </location>
    <ligand>
        <name>Mg(2+)</name>
        <dbReference type="ChEBI" id="CHEBI:18420"/>
    </ligand>
</feature>
<keyword evidence="13" id="KW-0378">Hydrolase</keyword>
<comment type="similarity">
    <text evidence="3 18">Belongs to the protein kinase superfamily. RIO-type Ser/Thr kinase family.</text>
</comment>
<keyword evidence="26" id="KW-1185">Reference proteome</keyword>
<evidence type="ECO:0000256" key="15">
    <source>
        <dbReference type="ARBA" id="ARBA00022842"/>
    </source>
</evidence>
<feature type="compositionally biased region" description="Low complexity" evidence="23">
    <location>
        <begin position="561"/>
        <end position="571"/>
    </location>
</feature>
<dbReference type="AlphaFoldDB" id="A0A0D2GW52"/>
<gene>
    <name evidence="25" type="ORF">Z517_09008</name>
</gene>
<dbReference type="InterPro" id="IPR018934">
    <property type="entry name" value="RIO_dom"/>
</dbReference>
<feature type="binding site" evidence="21">
    <location>
        <position position="346"/>
    </location>
    <ligand>
        <name>Mg(2+)</name>
        <dbReference type="ChEBI" id="CHEBI:18420"/>
    </ligand>
</feature>
<feature type="domain" description="RIO kinase" evidence="24">
    <location>
        <begin position="156"/>
        <end position="404"/>
    </location>
</feature>
<dbReference type="InterPro" id="IPR011009">
    <property type="entry name" value="Kinase-like_dom_sf"/>
</dbReference>
<dbReference type="Gene3D" id="1.10.510.10">
    <property type="entry name" value="Transferase(Phosphotransferase) domain 1"/>
    <property type="match status" value="1"/>
</dbReference>
<protein>
    <recommendedName>
        <fullName evidence="5 18">Serine/threonine-protein kinase RIO1</fullName>
        <ecNumber evidence="4 18">2.7.11.1</ecNumber>
    </recommendedName>
</protein>
<dbReference type="EMBL" id="KN846974">
    <property type="protein sequence ID" value="KIW76564.1"/>
    <property type="molecule type" value="Genomic_DNA"/>
</dbReference>
<dbReference type="PIRSF" id="PIRSF038147">
    <property type="entry name" value="Ser/Thr_PK_RIO1"/>
    <property type="match status" value="1"/>
</dbReference>
<evidence type="ECO:0000256" key="22">
    <source>
        <dbReference type="SAM" id="Coils"/>
    </source>
</evidence>
<evidence type="ECO:0000256" key="4">
    <source>
        <dbReference type="ARBA" id="ARBA00012513"/>
    </source>
</evidence>
<dbReference type="PROSITE" id="PS01245">
    <property type="entry name" value="RIO1"/>
    <property type="match status" value="1"/>
</dbReference>
<keyword evidence="6" id="KW-0963">Cytoplasm</keyword>
<feature type="binding site" evidence="20">
    <location>
        <position position="291"/>
    </location>
    <ligand>
        <name>ATP</name>
        <dbReference type="ChEBI" id="CHEBI:30616"/>
    </ligand>
</feature>
<dbReference type="Proteomes" id="UP000053029">
    <property type="component" value="Unassembled WGS sequence"/>
</dbReference>
<accession>A0A0D2GW52</accession>
<dbReference type="GeneID" id="25308498"/>
<evidence type="ECO:0000256" key="23">
    <source>
        <dbReference type="SAM" id="MobiDB-lite"/>
    </source>
</evidence>
<evidence type="ECO:0000256" key="16">
    <source>
        <dbReference type="ARBA" id="ARBA00047899"/>
    </source>
</evidence>
<feature type="coiled-coil region" evidence="22">
    <location>
        <begin position="415"/>
        <end position="447"/>
    </location>
</feature>
<keyword evidence="9 18" id="KW-0808">Transferase</keyword>
<dbReference type="FunFam" id="3.30.200.20:FF:000148">
    <property type="entry name" value="Serine/threonine-protein kinase RIO1"/>
    <property type="match status" value="1"/>
</dbReference>